<name>A0A0C9Y7X5_9AGAR</name>
<accession>A0A0C9Y7X5</accession>
<dbReference type="InterPro" id="IPR011990">
    <property type="entry name" value="TPR-like_helical_dom_sf"/>
</dbReference>
<dbReference type="SUPFAM" id="SSF81901">
    <property type="entry name" value="HCP-like"/>
    <property type="match status" value="2"/>
</dbReference>
<dbReference type="AlphaFoldDB" id="A0A0C9Y7X5"/>
<dbReference type="HOGENOM" id="CLU_009491_1_0_1"/>
<feature type="compositionally biased region" description="Low complexity" evidence="2">
    <location>
        <begin position="161"/>
        <end position="175"/>
    </location>
</feature>
<dbReference type="PANTHER" id="PTHR46430">
    <property type="entry name" value="PROTEIN SKT5-RELATED"/>
    <property type="match status" value="1"/>
</dbReference>
<organism evidence="3 4">
    <name type="scientific">Laccaria amethystina LaAM-08-1</name>
    <dbReference type="NCBI Taxonomy" id="1095629"/>
    <lineage>
        <taxon>Eukaryota</taxon>
        <taxon>Fungi</taxon>
        <taxon>Dikarya</taxon>
        <taxon>Basidiomycota</taxon>
        <taxon>Agaricomycotina</taxon>
        <taxon>Agaricomycetes</taxon>
        <taxon>Agaricomycetidae</taxon>
        <taxon>Agaricales</taxon>
        <taxon>Agaricineae</taxon>
        <taxon>Hydnangiaceae</taxon>
        <taxon>Laccaria</taxon>
    </lineage>
</organism>
<evidence type="ECO:0000256" key="2">
    <source>
        <dbReference type="SAM" id="MobiDB-lite"/>
    </source>
</evidence>
<sequence>MSAPPVPPRPYEYIQGRDNSLPPPVPPLPAAVRNEAIRYATPSPYEESPPHFERPLVAPRPHRLDPSIPANMARTLDDQIRYDSYQQPPWNGIPGGVPPSSSAPPSNQMARTNPINNSGLTMAAMTPNARAPVQLTPGAVYPPPPTQAEVAQSLANLSLTLAPLPPSTSNNTSIPSLPPPTSNNPNIPQTPASSSSSIPSLTSPLPTLAQLSSAANIVQSPTHDPKLRIAWCRDVFYLIDKANTFSIPTTNSATSDLLSTPPSDSPVGPIIITDPALLSLSQIAVPLVLQLASSSAGITPLPSHVAEALYIRAKFAATGAYPAHIPQNPRVAFRDFEAAARGGYPGAWFRIGRDYENFGDATRAKVCFERGIRAGVESCLYRMGMAHLLGQLGLPANPQLALPLLHRAALLSSLETPQPAYVYALLLLSEFTSIAPLPPSLFAPYIPPGSSPTLEARKHLERAAYLHFPAAQYKLGHAYEFAEPPFGFDALLSVQYYSLASQAGEVEADMALSKWFLCGSGAETAGSSGHFDKDESLALTFASKAARKGLPSAEFAMGYYAEVGVGRPKDLVEARTWYEKARNHGNADAIARLQALSASTPVPLSRQEHDTITETKLVRKRTQAQQRSEAQPLSPPWEGRTFPTLHEQQQLGQERRQDDGRTVVEVIRKNSTMEPPMSKLAQLRAQQRSKPQNTAQASQQQPYPAGQHRYQLSDSSIPPPTVGGSPGLRTESPGQITPSPVGGRPGRMAGKLDDASGKQSASPAPAAVAAPTPKPTSLTGKKPATFAEMGFHSAQAEEKDCIIM</sequence>
<dbReference type="InterPro" id="IPR006597">
    <property type="entry name" value="Sel1-like"/>
</dbReference>
<dbReference type="EMBL" id="KN838553">
    <property type="protein sequence ID" value="KIK06322.1"/>
    <property type="molecule type" value="Genomic_DNA"/>
</dbReference>
<feature type="region of interest" description="Disordered" evidence="2">
    <location>
        <begin position="617"/>
        <end position="642"/>
    </location>
</feature>
<dbReference type="OrthoDB" id="272077at2759"/>
<feature type="region of interest" description="Disordered" evidence="2">
    <location>
        <begin position="161"/>
        <end position="202"/>
    </location>
</feature>
<reference evidence="3 4" key="1">
    <citation type="submission" date="2014-04" db="EMBL/GenBank/DDBJ databases">
        <authorList>
            <consortium name="DOE Joint Genome Institute"/>
            <person name="Kuo A."/>
            <person name="Kohler A."/>
            <person name="Nagy L.G."/>
            <person name="Floudas D."/>
            <person name="Copeland A."/>
            <person name="Barry K.W."/>
            <person name="Cichocki N."/>
            <person name="Veneault-Fourrey C."/>
            <person name="LaButti K."/>
            <person name="Lindquist E.A."/>
            <person name="Lipzen A."/>
            <person name="Lundell T."/>
            <person name="Morin E."/>
            <person name="Murat C."/>
            <person name="Sun H."/>
            <person name="Tunlid A."/>
            <person name="Henrissat B."/>
            <person name="Grigoriev I.V."/>
            <person name="Hibbett D.S."/>
            <person name="Martin F."/>
            <person name="Nordberg H.P."/>
            <person name="Cantor M.N."/>
            <person name="Hua S.X."/>
        </authorList>
    </citation>
    <scope>NUCLEOTIDE SEQUENCE [LARGE SCALE GENOMIC DNA]</scope>
    <source>
        <strain evidence="3 4">LaAM-08-1</strain>
    </source>
</reference>
<keyword evidence="4" id="KW-1185">Reference proteome</keyword>
<dbReference type="Pfam" id="PF08238">
    <property type="entry name" value="Sel1"/>
    <property type="match status" value="4"/>
</dbReference>
<proteinExistence type="predicted"/>
<dbReference type="InterPro" id="IPR051726">
    <property type="entry name" value="Chitin_Synth_Reg"/>
</dbReference>
<feature type="region of interest" description="Disordered" evidence="2">
    <location>
        <begin position="92"/>
        <end position="121"/>
    </location>
</feature>
<reference evidence="4" key="2">
    <citation type="submission" date="2015-01" db="EMBL/GenBank/DDBJ databases">
        <title>Evolutionary Origins and Diversification of the Mycorrhizal Mutualists.</title>
        <authorList>
            <consortium name="DOE Joint Genome Institute"/>
            <consortium name="Mycorrhizal Genomics Consortium"/>
            <person name="Kohler A."/>
            <person name="Kuo A."/>
            <person name="Nagy L.G."/>
            <person name="Floudas D."/>
            <person name="Copeland A."/>
            <person name="Barry K.W."/>
            <person name="Cichocki N."/>
            <person name="Veneault-Fourrey C."/>
            <person name="LaButti K."/>
            <person name="Lindquist E.A."/>
            <person name="Lipzen A."/>
            <person name="Lundell T."/>
            <person name="Morin E."/>
            <person name="Murat C."/>
            <person name="Riley R."/>
            <person name="Ohm R."/>
            <person name="Sun H."/>
            <person name="Tunlid A."/>
            <person name="Henrissat B."/>
            <person name="Grigoriev I.V."/>
            <person name="Hibbett D.S."/>
            <person name="Martin F."/>
        </authorList>
    </citation>
    <scope>NUCLEOTIDE SEQUENCE [LARGE SCALE GENOMIC DNA]</scope>
    <source>
        <strain evidence="4">LaAM-08-1</strain>
    </source>
</reference>
<evidence type="ECO:0000256" key="1">
    <source>
        <dbReference type="ARBA" id="ARBA00022737"/>
    </source>
</evidence>
<feature type="compositionally biased region" description="Pro residues" evidence="2">
    <location>
        <begin position="1"/>
        <end position="10"/>
    </location>
</feature>
<dbReference type="SMART" id="SM00671">
    <property type="entry name" value="SEL1"/>
    <property type="match status" value="6"/>
</dbReference>
<protein>
    <recommendedName>
        <fullName evidence="5">HCP-like protein</fullName>
    </recommendedName>
</protein>
<evidence type="ECO:0000313" key="3">
    <source>
        <dbReference type="EMBL" id="KIK06322.1"/>
    </source>
</evidence>
<dbReference type="Gene3D" id="1.25.40.10">
    <property type="entry name" value="Tetratricopeptide repeat domain"/>
    <property type="match status" value="2"/>
</dbReference>
<dbReference type="PANTHER" id="PTHR46430:SF2">
    <property type="entry name" value="CHITIN SYNTHASE REGULATORY FACTOR 4"/>
    <property type="match status" value="1"/>
</dbReference>
<keyword evidence="1" id="KW-0677">Repeat</keyword>
<gene>
    <name evidence="3" type="ORF">K443DRAFT_129909</name>
</gene>
<dbReference type="Proteomes" id="UP000054477">
    <property type="component" value="Unassembled WGS sequence"/>
</dbReference>
<feature type="compositionally biased region" description="Low complexity" evidence="2">
    <location>
        <begin position="760"/>
        <end position="777"/>
    </location>
</feature>
<feature type="compositionally biased region" description="Polar residues" evidence="2">
    <location>
        <begin position="107"/>
        <end position="120"/>
    </location>
</feature>
<dbReference type="STRING" id="1095629.A0A0C9Y7X5"/>
<feature type="region of interest" description="Disordered" evidence="2">
    <location>
        <begin position="668"/>
        <end position="782"/>
    </location>
</feature>
<feature type="compositionally biased region" description="Low complexity" evidence="2">
    <location>
        <begin position="183"/>
        <end position="202"/>
    </location>
</feature>
<evidence type="ECO:0000313" key="4">
    <source>
        <dbReference type="Proteomes" id="UP000054477"/>
    </source>
</evidence>
<feature type="region of interest" description="Disordered" evidence="2">
    <location>
        <begin position="1"/>
        <end position="69"/>
    </location>
</feature>
<feature type="compositionally biased region" description="Polar residues" evidence="2">
    <location>
        <begin position="684"/>
        <end position="702"/>
    </location>
</feature>
<evidence type="ECO:0008006" key="5">
    <source>
        <dbReference type="Google" id="ProtNLM"/>
    </source>
</evidence>